<feature type="chain" id="PRO_5035867280" description="Saposin B-type domain-containing protein" evidence="2">
    <location>
        <begin position="27"/>
        <end position="179"/>
    </location>
</feature>
<proteinExistence type="predicted"/>
<dbReference type="PROSITE" id="PS50015">
    <property type="entry name" value="SAP_B"/>
    <property type="match status" value="1"/>
</dbReference>
<evidence type="ECO:0000313" key="5">
    <source>
        <dbReference type="Proteomes" id="UP000812440"/>
    </source>
</evidence>
<accession>A0A8T2IQ67</accession>
<keyword evidence="2" id="KW-0732">Signal</keyword>
<dbReference type="EMBL" id="JAACNH010000009">
    <property type="protein sequence ID" value="KAG8433048.1"/>
    <property type="molecule type" value="Genomic_DNA"/>
</dbReference>
<sequence length="179" mass="20283">MNPLYREMGRFALFLVLWSFLFSVWADVALPPGVDRRTYCETCLATVQELKKTQSITPGVTGWTKIKAHSRKVCTALTFEKQSFSLDKAAIACNHLLEVYGEKFEEAFLTEQKKDLLEATLCYMLSKACTGVKRNSFKAQNFDDEALETFLQKHGASVRRSKPVGTESILNSISRKEEL</sequence>
<protein>
    <recommendedName>
        <fullName evidence="3">Saposin B-type domain-containing protein</fullName>
    </recommendedName>
</protein>
<feature type="signal peptide" evidence="2">
    <location>
        <begin position="1"/>
        <end position="26"/>
    </location>
</feature>
<dbReference type="OrthoDB" id="8897426at2759"/>
<reference evidence="4" key="1">
    <citation type="thesis" date="2020" institute="ProQuest LLC" country="789 East Eisenhower Parkway, Ann Arbor, MI, USA">
        <title>Comparative Genomics and Chromosome Evolution.</title>
        <authorList>
            <person name="Mudd A.B."/>
        </authorList>
    </citation>
    <scope>NUCLEOTIDE SEQUENCE</scope>
    <source>
        <strain evidence="4">Female2</strain>
        <tissue evidence="4">Blood</tissue>
    </source>
</reference>
<name>A0A8T2IQ67_9PIPI</name>
<evidence type="ECO:0000313" key="4">
    <source>
        <dbReference type="EMBL" id="KAG8433048.1"/>
    </source>
</evidence>
<dbReference type="AlphaFoldDB" id="A0A8T2IQ67"/>
<comment type="caution">
    <text evidence="4">The sequence shown here is derived from an EMBL/GenBank/DDBJ whole genome shotgun (WGS) entry which is preliminary data.</text>
</comment>
<organism evidence="4 5">
    <name type="scientific">Hymenochirus boettgeri</name>
    <name type="common">Congo dwarf clawed frog</name>
    <dbReference type="NCBI Taxonomy" id="247094"/>
    <lineage>
        <taxon>Eukaryota</taxon>
        <taxon>Metazoa</taxon>
        <taxon>Chordata</taxon>
        <taxon>Craniata</taxon>
        <taxon>Vertebrata</taxon>
        <taxon>Euteleostomi</taxon>
        <taxon>Amphibia</taxon>
        <taxon>Batrachia</taxon>
        <taxon>Anura</taxon>
        <taxon>Pipoidea</taxon>
        <taxon>Pipidae</taxon>
        <taxon>Pipinae</taxon>
        <taxon>Hymenochirus</taxon>
    </lineage>
</organism>
<dbReference type="InterPro" id="IPR008139">
    <property type="entry name" value="SaposinB_dom"/>
</dbReference>
<gene>
    <name evidence="4" type="ORF">GDO86_017356</name>
</gene>
<feature type="domain" description="Saposin B-type" evidence="3">
    <location>
        <begin position="36"/>
        <end position="133"/>
    </location>
</feature>
<keyword evidence="5" id="KW-1185">Reference proteome</keyword>
<dbReference type="Proteomes" id="UP000812440">
    <property type="component" value="Chromosome 9"/>
</dbReference>
<evidence type="ECO:0000259" key="3">
    <source>
        <dbReference type="PROSITE" id="PS50015"/>
    </source>
</evidence>
<evidence type="ECO:0000256" key="2">
    <source>
        <dbReference type="SAM" id="SignalP"/>
    </source>
</evidence>
<evidence type="ECO:0000256" key="1">
    <source>
        <dbReference type="ARBA" id="ARBA00023157"/>
    </source>
</evidence>
<keyword evidence="1" id="KW-1015">Disulfide bond</keyword>